<dbReference type="EMBL" id="CM051400">
    <property type="protein sequence ID" value="KAJ4714965.1"/>
    <property type="molecule type" value="Genomic_DNA"/>
</dbReference>
<protein>
    <submittedName>
        <fullName evidence="1">Salicylic acid-binding protein 2</fullName>
    </submittedName>
</protein>
<keyword evidence="2" id="KW-1185">Reference proteome</keyword>
<organism evidence="1 2">
    <name type="scientific">Melia azedarach</name>
    <name type="common">Chinaberry tree</name>
    <dbReference type="NCBI Taxonomy" id="155640"/>
    <lineage>
        <taxon>Eukaryota</taxon>
        <taxon>Viridiplantae</taxon>
        <taxon>Streptophyta</taxon>
        <taxon>Embryophyta</taxon>
        <taxon>Tracheophyta</taxon>
        <taxon>Spermatophyta</taxon>
        <taxon>Magnoliopsida</taxon>
        <taxon>eudicotyledons</taxon>
        <taxon>Gunneridae</taxon>
        <taxon>Pentapetalae</taxon>
        <taxon>rosids</taxon>
        <taxon>malvids</taxon>
        <taxon>Sapindales</taxon>
        <taxon>Meliaceae</taxon>
        <taxon>Melia</taxon>
    </lineage>
</organism>
<evidence type="ECO:0000313" key="1">
    <source>
        <dbReference type="EMBL" id="KAJ4714965.1"/>
    </source>
</evidence>
<dbReference type="Proteomes" id="UP001164539">
    <property type="component" value="Chromosome 7"/>
</dbReference>
<proteinExistence type="predicted"/>
<evidence type="ECO:0000313" key="2">
    <source>
        <dbReference type="Proteomes" id="UP001164539"/>
    </source>
</evidence>
<gene>
    <name evidence="1" type="ORF">OWV82_013374</name>
</gene>
<name>A0ACC1XUL5_MELAZ</name>
<reference evidence="1 2" key="1">
    <citation type="journal article" date="2023" name="Science">
        <title>Complex scaffold remodeling in plant triterpene biosynthesis.</title>
        <authorList>
            <person name="De La Pena R."/>
            <person name="Hodgson H."/>
            <person name="Liu J.C."/>
            <person name="Stephenson M.J."/>
            <person name="Martin A.C."/>
            <person name="Owen C."/>
            <person name="Harkess A."/>
            <person name="Leebens-Mack J."/>
            <person name="Jimenez L.E."/>
            <person name="Osbourn A."/>
            <person name="Sattely E.S."/>
        </authorList>
    </citation>
    <scope>NUCLEOTIDE SEQUENCE [LARGE SCALE GENOMIC DNA]</scope>
    <source>
        <strain evidence="2">cv. JPN11</strain>
        <tissue evidence="1">Leaf</tissue>
    </source>
</reference>
<sequence>MAEYMNQNHFVLVHGSNLGAWCWYKLKPWLQAAGYRVTAVDLAASGINMKAIQDVHTFQDYAEPLLEIMASLPPNKKVILVGHSLGGLSLALAMEKFPEKVLVAVFITAFMPDTRHHSSYIFDQSRERIKLDLQDNQLLAYDESKPSIKSIRLGPEYLASKLYQLSPTEDLELAKMSVRPGPLLPDEENKFTDEGYGSVERVYIVCDKDRVVPIEFQLWMIENNPVRRVFVIKGADHMPMFSKTYELCDSLLEIAHKHA</sequence>
<comment type="caution">
    <text evidence="1">The sequence shown here is derived from an EMBL/GenBank/DDBJ whole genome shotgun (WGS) entry which is preliminary data.</text>
</comment>
<accession>A0ACC1XUL5</accession>